<name>A0A841CZ13_PLAVE</name>
<dbReference type="EMBL" id="JACHJJ010000001">
    <property type="protein sequence ID" value="MBB5961348.1"/>
    <property type="molecule type" value="Genomic_DNA"/>
</dbReference>
<dbReference type="RefSeq" id="WP_260407577.1">
    <property type="nucleotide sequence ID" value="NZ_BAAAWZ010000001.1"/>
</dbReference>
<feature type="compositionally biased region" description="Acidic residues" evidence="1">
    <location>
        <begin position="28"/>
        <end position="43"/>
    </location>
</feature>
<sequence length="43" mass="4890">MTMPEESRPKTDDNDPLLQSVAERNQDVEEAGAEEDEDLEDLQ</sequence>
<keyword evidence="3" id="KW-1185">Reference proteome</keyword>
<protein>
    <submittedName>
        <fullName evidence="2">Uncharacterized protein</fullName>
    </submittedName>
</protein>
<dbReference type="Proteomes" id="UP000562352">
    <property type="component" value="Unassembled WGS sequence"/>
</dbReference>
<evidence type="ECO:0000313" key="2">
    <source>
        <dbReference type="EMBL" id="MBB5961348.1"/>
    </source>
</evidence>
<feature type="region of interest" description="Disordered" evidence="1">
    <location>
        <begin position="1"/>
        <end position="43"/>
    </location>
</feature>
<accession>A0A841CZ13</accession>
<evidence type="ECO:0000313" key="3">
    <source>
        <dbReference type="Proteomes" id="UP000562352"/>
    </source>
</evidence>
<reference evidence="2 3" key="1">
    <citation type="submission" date="2020-08" db="EMBL/GenBank/DDBJ databases">
        <title>Genomic Encyclopedia of Type Strains, Phase III (KMG-III): the genomes of soil and plant-associated and newly described type strains.</title>
        <authorList>
            <person name="Whitman W."/>
        </authorList>
    </citation>
    <scope>NUCLEOTIDE SEQUENCE [LARGE SCALE GENOMIC DNA]</scope>
    <source>
        <strain evidence="2 3">CECT 3303</strain>
    </source>
</reference>
<dbReference type="AlphaFoldDB" id="A0A841CZ13"/>
<feature type="compositionally biased region" description="Basic and acidic residues" evidence="1">
    <location>
        <begin position="1"/>
        <end position="13"/>
    </location>
</feature>
<organism evidence="2 3">
    <name type="scientific">Planomonospora venezuelensis</name>
    <dbReference type="NCBI Taxonomy" id="1999"/>
    <lineage>
        <taxon>Bacteria</taxon>
        <taxon>Bacillati</taxon>
        <taxon>Actinomycetota</taxon>
        <taxon>Actinomycetes</taxon>
        <taxon>Streptosporangiales</taxon>
        <taxon>Streptosporangiaceae</taxon>
        <taxon>Planomonospora</taxon>
    </lineage>
</organism>
<gene>
    <name evidence="2" type="ORF">FHS22_000586</name>
</gene>
<evidence type="ECO:0000256" key="1">
    <source>
        <dbReference type="SAM" id="MobiDB-lite"/>
    </source>
</evidence>
<proteinExistence type="predicted"/>
<comment type="caution">
    <text evidence="2">The sequence shown here is derived from an EMBL/GenBank/DDBJ whole genome shotgun (WGS) entry which is preliminary data.</text>
</comment>